<feature type="domain" description="Sulfatase N-terminal" evidence="5">
    <location>
        <begin position="88"/>
        <end position="396"/>
    </location>
</feature>
<evidence type="ECO:0000256" key="4">
    <source>
        <dbReference type="ARBA" id="ARBA00022837"/>
    </source>
</evidence>
<sequence>MPPQGISPNFFSARKPYFPLAFESSSPICLPAKQKQEVLEKNRQIEALLNQKIRQVKKPHLLLLAILLGSFACQPKATEDNTSENSKPNIVLIFMDDMGYGDLGSYGATGWQTPNLDQLAADGTRFTQFYVPHAVCSASRAALLTGTYANRLEIFGALDHSAKHGLNPEETTLAEMLKAQGYSTGIVGKWHLGHQPEFLPIKQGFDSYFGLAYSNDMWPHHPETKDYYPPLPLYEGDSVIQILDDQSQLTTWYTEKAVDFIDKNQKQPFFLYLAHSMPHVPLFVSDKFKGKSEQGMYGDVMMEIDWSVGQVRAKLKELGLEENTLIIFTSDNGPWLSYGGHAGTTSGLRAGKGTSLEGGIRVPAIFAWPGKIPAGKVQNQAAMTIDVFPTIAQLIGSPLPSLKIDGRDIWPMIEGEKMEDRPYYAYYNQNELQAVIYGKWKVVYPHRYRIIPEGSELRNDGFPVKYEYLDFEKTELYDLENDPAETTDVKERFPEVLAQLDSLANIARADMGDKLTESEGPGLRKHGRVD</sequence>
<evidence type="ECO:0000259" key="5">
    <source>
        <dbReference type="Pfam" id="PF00884"/>
    </source>
</evidence>
<dbReference type="PANTHER" id="PTHR42693">
    <property type="entry name" value="ARYLSULFATASE FAMILY MEMBER"/>
    <property type="match status" value="1"/>
</dbReference>
<keyword evidence="3" id="KW-0378">Hydrolase</keyword>
<evidence type="ECO:0000313" key="7">
    <source>
        <dbReference type="Proteomes" id="UP000664317"/>
    </source>
</evidence>
<evidence type="ECO:0000256" key="3">
    <source>
        <dbReference type="ARBA" id="ARBA00022801"/>
    </source>
</evidence>
<keyword evidence="7" id="KW-1185">Reference proteome</keyword>
<comment type="caution">
    <text evidence="6">The sequence shown here is derived from an EMBL/GenBank/DDBJ whole genome shotgun (WGS) entry which is preliminary data.</text>
</comment>
<protein>
    <submittedName>
        <fullName evidence="6">Sulfatase</fullName>
    </submittedName>
</protein>
<evidence type="ECO:0000256" key="2">
    <source>
        <dbReference type="ARBA" id="ARBA00022723"/>
    </source>
</evidence>
<evidence type="ECO:0000313" key="6">
    <source>
        <dbReference type="EMBL" id="MBN7813025.1"/>
    </source>
</evidence>
<dbReference type="PROSITE" id="PS00149">
    <property type="entry name" value="SULFATASE_2"/>
    <property type="match status" value="1"/>
</dbReference>
<name>A0ABS3CA22_9BACT</name>
<proteinExistence type="inferred from homology"/>
<evidence type="ECO:0000256" key="1">
    <source>
        <dbReference type="ARBA" id="ARBA00008779"/>
    </source>
</evidence>
<dbReference type="InterPro" id="IPR000917">
    <property type="entry name" value="Sulfatase_N"/>
</dbReference>
<dbReference type="InterPro" id="IPR017850">
    <property type="entry name" value="Alkaline_phosphatase_core_sf"/>
</dbReference>
<keyword evidence="2" id="KW-0479">Metal-binding</keyword>
<organism evidence="6 7">
    <name type="scientific">Algoriphagus oliviformis</name>
    <dbReference type="NCBI Taxonomy" id="2811231"/>
    <lineage>
        <taxon>Bacteria</taxon>
        <taxon>Pseudomonadati</taxon>
        <taxon>Bacteroidota</taxon>
        <taxon>Cytophagia</taxon>
        <taxon>Cytophagales</taxon>
        <taxon>Cyclobacteriaceae</taxon>
        <taxon>Algoriphagus</taxon>
    </lineage>
</organism>
<dbReference type="SUPFAM" id="SSF53649">
    <property type="entry name" value="Alkaline phosphatase-like"/>
    <property type="match status" value="1"/>
</dbReference>
<dbReference type="EMBL" id="JAFKCT010000010">
    <property type="protein sequence ID" value="MBN7813025.1"/>
    <property type="molecule type" value="Genomic_DNA"/>
</dbReference>
<keyword evidence="4" id="KW-0106">Calcium</keyword>
<comment type="similarity">
    <text evidence="1">Belongs to the sulfatase family.</text>
</comment>
<dbReference type="PANTHER" id="PTHR42693:SF53">
    <property type="entry name" value="ENDO-4-O-SULFATASE"/>
    <property type="match status" value="1"/>
</dbReference>
<dbReference type="Gene3D" id="3.30.1120.10">
    <property type="match status" value="1"/>
</dbReference>
<dbReference type="InterPro" id="IPR050738">
    <property type="entry name" value="Sulfatase"/>
</dbReference>
<dbReference type="Gene3D" id="3.40.720.10">
    <property type="entry name" value="Alkaline Phosphatase, subunit A"/>
    <property type="match status" value="1"/>
</dbReference>
<dbReference type="InterPro" id="IPR024607">
    <property type="entry name" value="Sulfatase_CS"/>
</dbReference>
<dbReference type="Proteomes" id="UP000664317">
    <property type="component" value="Unassembled WGS sequence"/>
</dbReference>
<dbReference type="Pfam" id="PF14707">
    <property type="entry name" value="Sulfatase_C"/>
    <property type="match status" value="1"/>
</dbReference>
<dbReference type="Pfam" id="PF00884">
    <property type="entry name" value="Sulfatase"/>
    <property type="match status" value="1"/>
</dbReference>
<gene>
    <name evidence="6" type="ORF">J0A68_18870</name>
</gene>
<reference evidence="6 7" key="1">
    <citation type="submission" date="2021-03" db="EMBL/GenBank/DDBJ databases">
        <title>novel species isolated from a fishpond in China.</title>
        <authorList>
            <person name="Lu H."/>
            <person name="Cai Z."/>
        </authorList>
    </citation>
    <scope>NUCLEOTIDE SEQUENCE [LARGE SCALE GENOMIC DNA]</scope>
    <source>
        <strain evidence="6 7">H41</strain>
    </source>
</reference>
<dbReference type="CDD" id="cd16026">
    <property type="entry name" value="GALNS_like"/>
    <property type="match status" value="1"/>
</dbReference>
<accession>A0ABS3CA22</accession>